<keyword evidence="2" id="KW-0812">Transmembrane</keyword>
<organism evidence="5 6">
    <name type="scientific">Suillus luteus UH-Slu-Lm8-n1</name>
    <dbReference type="NCBI Taxonomy" id="930992"/>
    <lineage>
        <taxon>Eukaryota</taxon>
        <taxon>Fungi</taxon>
        <taxon>Dikarya</taxon>
        <taxon>Basidiomycota</taxon>
        <taxon>Agaricomycotina</taxon>
        <taxon>Agaricomycetes</taxon>
        <taxon>Agaricomycetidae</taxon>
        <taxon>Boletales</taxon>
        <taxon>Suillineae</taxon>
        <taxon>Suillaceae</taxon>
        <taxon>Suillus</taxon>
    </lineage>
</organism>
<evidence type="ECO:0000259" key="4">
    <source>
        <dbReference type="Pfam" id="PF23317"/>
    </source>
</evidence>
<feature type="region of interest" description="Disordered" evidence="1">
    <location>
        <begin position="594"/>
        <end position="662"/>
    </location>
</feature>
<feature type="transmembrane region" description="Helical" evidence="2">
    <location>
        <begin position="365"/>
        <end position="388"/>
    </location>
</feature>
<dbReference type="HOGENOM" id="CLU_009570_1_0_1"/>
<keyword evidence="6" id="KW-1185">Reference proteome</keyword>
<name>A0A0D0AU70_9AGAM</name>
<dbReference type="Pfam" id="PF23190">
    <property type="entry name" value="LHD_TRPY1"/>
    <property type="match status" value="1"/>
</dbReference>
<keyword evidence="2" id="KW-0472">Membrane</keyword>
<dbReference type="InterPro" id="IPR056336">
    <property type="entry name" value="YVC1_C"/>
</dbReference>
<dbReference type="InParanoid" id="A0A0D0AU70"/>
<feature type="transmembrane region" description="Helical" evidence="2">
    <location>
        <begin position="265"/>
        <end position="282"/>
    </location>
</feature>
<protein>
    <recommendedName>
        <fullName evidence="7">Receptor-activated Ca2+-permeable cation channel</fullName>
    </recommendedName>
</protein>
<evidence type="ECO:0000259" key="3">
    <source>
        <dbReference type="Pfam" id="PF23190"/>
    </source>
</evidence>
<gene>
    <name evidence="5" type="ORF">CY34DRAFT_91934</name>
</gene>
<reference evidence="6" key="2">
    <citation type="submission" date="2015-01" db="EMBL/GenBank/DDBJ databases">
        <title>Evolutionary Origins and Diversification of the Mycorrhizal Mutualists.</title>
        <authorList>
            <consortium name="DOE Joint Genome Institute"/>
            <consortium name="Mycorrhizal Genomics Consortium"/>
            <person name="Kohler A."/>
            <person name="Kuo A."/>
            <person name="Nagy L.G."/>
            <person name="Floudas D."/>
            <person name="Copeland A."/>
            <person name="Barry K.W."/>
            <person name="Cichocki N."/>
            <person name="Veneault-Fourrey C."/>
            <person name="LaButti K."/>
            <person name="Lindquist E.A."/>
            <person name="Lipzen A."/>
            <person name="Lundell T."/>
            <person name="Morin E."/>
            <person name="Murat C."/>
            <person name="Riley R."/>
            <person name="Ohm R."/>
            <person name="Sun H."/>
            <person name="Tunlid A."/>
            <person name="Henrissat B."/>
            <person name="Grigoriev I.V."/>
            <person name="Hibbett D.S."/>
            <person name="Martin F."/>
        </authorList>
    </citation>
    <scope>NUCLEOTIDE SEQUENCE [LARGE SCALE GENOMIC DNA]</scope>
    <source>
        <strain evidence="6">UH-Slu-Lm8-n1</strain>
    </source>
</reference>
<feature type="domain" description="Calcium channel YVC1-like C-terminal transmembrane" evidence="4">
    <location>
        <begin position="246"/>
        <end position="535"/>
    </location>
</feature>
<reference evidence="5 6" key="1">
    <citation type="submission" date="2014-04" db="EMBL/GenBank/DDBJ databases">
        <authorList>
            <consortium name="DOE Joint Genome Institute"/>
            <person name="Kuo A."/>
            <person name="Ruytinx J."/>
            <person name="Rineau F."/>
            <person name="Colpaert J."/>
            <person name="Kohler A."/>
            <person name="Nagy L.G."/>
            <person name="Floudas D."/>
            <person name="Copeland A."/>
            <person name="Barry K.W."/>
            <person name="Cichocki N."/>
            <person name="Veneault-Fourrey C."/>
            <person name="LaButti K."/>
            <person name="Lindquist E.A."/>
            <person name="Lipzen A."/>
            <person name="Lundell T."/>
            <person name="Morin E."/>
            <person name="Murat C."/>
            <person name="Sun H."/>
            <person name="Tunlid A."/>
            <person name="Henrissat B."/>
            <person name="Grigoriev I.V."/>
            <person name="Hibbett D.S."/>
            <person name="Martin F."/>
            <person name="Nordberg H.P."/>
            <person name="Cantor M.N."/>
            <person name="Hua S.X."/>
        </authorList>
    </citation>
    <scope>NUCLEOTIDE SEQUENCE [LARGE SCALE GENOMIC DNA]</scope>
    <source>
        <strain evidence="5 6">UH-Slu-Lm8-n1</strain>
    </source>
</reference>
<dbReference type="InterPro" id="IPR056337">
    <property type="entry name" value="LHD_YVC1"/>
</dbReference>
<evidence type="ECO:0000313" key="6">
    <source>
        <dbReference type="Proteomes" id="UP000054485"/>
    </source>
</evidence>
<keyword evidence="2" id="KW-1133">Transmembrane helix</keyword>
<dbReference type="OrthoDB" id="2373987at2759"/>
<dbReference type="PANTHER" id="PTHR35859:SF6">
    <property type="entry name" value="ION TRANSPORT DOMAIN-CONTAINING PROTEIN"/>
    <property type="match status" value="1"/>
</dbReference>
<feature type="transmembrane region" description="Helical" evidence="2">
    <location>
        <begin position="332"/>
        <end position="353"/>
    </location>
</feature>
<proteinExistence type="predicted"/>
<feature type="transmembrane region" description="Helical" evidence="2">
    <location>
        <begin position="425"/>
        <end position="450"/>
    </location>
</feature>
<evidence type="ECO:0000256" key="1">
    <source>
        <dbReference type="SAM" id="MobiDB-lite"/>
    </source>
</evidence>
<feature type="transmembrane region" description="Helical" evidence="2">
    <location>
        <begin position="294"/>
        <end position="317"/>
    </location>
</feature>
<dbReference type="STRING" id="930992.A0A0D0AU70"/>
<evidence type="ECO:0008006" key="7">
    <source>
        <dbReference type="Google" id="ProtNLM"/>
    </source>
</evidence>
<dbReference type="EMBL" id="KN835424">
    <property type="protein sequence ID" value="KIK37872.1"/>
    <property type="molecule type" value="Genomic_DNA"/>
</dbReference>
<evidence type="ECO:0000256" key="2">
    <source>
        <dbReference type="SAM" id="Phobius"/>
    </source>
</evidence>
<feature type="transmembrane region" description="Helical" evidence="2">
    <location>
        <begin position="239"/>
        <end position="258"/>
    </location>
</feature>
<sequence>MDVDSEEQISQGLLAPSQEFLASVKVFPLIHYLKKDVILTNVSDSPLSWEQLTGSDINFAIVRPLVMKYAKLRNMATVYACMVVRSYFLAQSGSDLAHAGVMYSRATLCEIMALKLSSHFASNKIQLVAVLTTLWCPLAGAPDDVTEEVKDSIGGEDEYVDDPQCAIEMAIATKAKTFLASAIVQSVVTDMYNGRIIVSIAGNRSMVPDNYKQRAIMVYDPRTAPMLDHYRLRVPRYSAILHFVNIAILLVVFLACIWTQDVSHVTLWESVFLVFAIAFTLQEYTASKEYGWTIYIANIWNVFDTSFVIIFLGYLILRAKGLWDDNAKTSQLAFDLLACGCCVLAPRLAFYAISNNVVVLALRAMIAEFIFFIGIAAVCFSGILLTLYTLASGTWTIRNIAWLMVQIWFGSTYLSFGQAKSFHPVFGPILMTCFAALSGTLLLTILISILSNTAARIDANATQEFLFQCTISTIQGVKSDALFSYQPPFNILAFVILKPASYILSPRSLHSANVFLIRLTSFPVLIAIAMYERLLASEQRLRESGKGAARSLYHSIPRHIKYMPFIDYFVGSKSADLYEAIFEVEDSRDFELFDDSEEDESSLRSPVTPGHDNPSRPPISEPQCHKRPTPIPKKSQSQSPRTRKVSALPPLSEPSGTGKILHLNTSTPLTRFFSQRFNHPSSASAEMLPDVTNMDKLDSSIKRIEGLLEDCRELPVRKLKDEMKELQDRQARIESILLTLTRGMRNETENLRSNTA</sequence>
<dbReference type="InterPro" id="IPR052971">
    <property type="entry name" value="TRP_calcium_channel"/>
</dbReference>
<dbReference type="AlphaFoldDB" id="A0A0D0AU70"/>
<accession>A0A0D0AU70</accession>
<feature type="domain" description="YVC1 N-terminal linker helical" evidence="3">
    <location>
        <begin position="72"/>
        <end position="213"/>
    </location>
</feature>
<dbReference type="Proteomes" id="UP000054485">
    <property type="component" value="Unassembled WGS sequence"/>
</dbReference>
<dbReference type="Pfam" id="PF23317">
    <property type="entry name" value="YVC1_C"/>
    <property type="match status" value="1"/>
</dbReference>
<evidence type="ECO:0000313" key="5">
    <source>
        <dbReference type="EMBL" id="KIK37872.1"/>
    </source>
</evidence>
<dbReference type="PANTHER" id="PTHR35859">
    <property type="entry name" value="NONSELECTIVE CATION CHANNEL PROTEIN"/>
    <property type="match status" value="1"/>
</dbReference>
<feature type="transmembrane region" description="Helical" evidence="2">
    <location>
        <begin position="511"/>
        <end position="531"/>
    </location>
</feature>
<feature type="transmembrane region" description="Helical" evidence="2">
    <location>
        <begin position="400"/>
        <end position="419"/>
    </location>
</feature>